<proteinExistence type="predicted"/>
<comment type="caution">
    <text evidence="2">The sequence shown here is derived from an EMBL/GenBank/DDBJ whole genome shotgun (WGS) entry which is preliminary data.</text>
</comment>
<keyword evidence="1" id="KW-0732">Signal</keyword>
<evidence type="ECO:0000256" key="1">
    <source>
        <dbReference type="SAM" id="SignalP"/>
    </source>
</evidence>
<accession>A0ABS5QIW6</accession>
<dbReference type="RefSeq" id="WP_213672285.1">
    <property type="nucleotide sequence ID" value="NZ_JAHCDA010000005.1"/>
</dbReference>
<dbReference type="EMBL" id="JAHCDA010000005">
    <property type="protein sequence ID" value="MBS7813591.1"/>
    <property type="molecule type" value="Genomic_DNA"/>
</dbReference>
<evidence type="ECO:0008006" key="4">
    <source>
        <dbReference type="Google" id="ProtNLM"/>
    </source>
</evidence>
<dbReference type="Proteomes" id="UP000766336">
    <property type="component" value="Unassembled WGS sequence"/>
</dbReference>
<evidence type="ECO:0000313" key="2">
    <source>
        <dbReference type="EMBL" id="MBS7813591.1"/>
    </source>
</evidence>
<gene>
    <name evidence="2" type="ORF">KHU32_21805</name>
</gene>
<reference evidence="2 3" key="1">
    <citation type="submission" date="2021-05" db="EMBL/GenBank/DDBJ databases">
        <title>Roseococcus sp. XZZS9, whole genome shotgun sequencing project.</title>
        <authorList>
            <person name="Zhao G."/>
            <person name="Shen L."/>
        </authorList>
    </citation>
    <scope>NUCLEOTIDE SEQUENCE [LARGE SCALE GENOMIC DNA]</scope>
    <source>
        <strain evidence="2 3">XZZS9</strain>
    </source>
</reference>
<protein>
    <recommendedName>
        <fullName evidence="4">Glycine zipper family protein</fullName>
    </recommendedName>
</protein>
<sequence length="111" mass="11618">MTRAFRILAILTTASVTACTVAPGPVEQQAMQANIACQQGYVEACQTAAYLQPAASAERAQAQQQANVGTAVAAGIVGVAAGAAIASSSRPYYGRGYYGGGYYGRPYYRRW</sequence>
<dbReference type="PROSITE" id="PS51257">
    <property type="entry name" value="PROKAR_LIPOPROTEIN"/>
    <property type="match status" value="1"/>
</dbReference>
<evidence type="ECO:0000313" key="3">
    <source>
        <dbReference type="Proteomes" id="UP000766336"/>
    </source>
</evidence>
<feature type="signal peptide" evidence="1">
    <location>
        <begin position="1"/>
        <end position="18"/>
    </location>
</feature>
<feature type="chain" id="PRO_5045561418" description="Glycine zipper family protein" evidence="1">
    <location>
        <begin position="19"/>
        <end position="111"/>
    </location>
</feature>
<keyword evidence="3" id="KW-1185">Reference proteome</keyword>
<name>A0ABS5QIW6_9PROT</name>
<organism evidence="2 3">
    <name type="scientific">Roseococcus pinisoli</name>
    <dbReference type="NCBI Taxonomy" id="2835040"/>
    <lineage>
        <taxon>Bacteria</taxon>
        <taxon>Pseudomonadati</taxon>
        <taxon>Pseudomonadota</taxon>
        <taxon>Alphaproteobacteria</taxon>
        <taxon>Acetobacterales</taxon>
        <taxon>Roseomonadaceae</taxon>
        <taxon>Roseococcus</taxon>
    </lineage>
</organism>